<evidence type="ECO:0000313" key="1">
    <source>
        <dbReference type="EnsemblMetazoa" id="XP_029347878.1"/>
    </source>
</evidence>
<dbReference type="AlphaFoldDB" id="A0A8R2NTK9"/>
<protein>
    <submittedName>
        <fullName evidence="1">Uncharacterized protein</fullName>
    </submittedName>
</protein>
<reference evidence="2" key="1">
    <citation type="submission" date="2010-06" db="EMBL/GenBank/DDBJ databases">
        <authorList>
            <person name="Jiang H."/>
            <person name="Abraham K."/>
            <person name="Ali S."/>
            <person name="Alsbrooks S.L."/>
            <person name="Anim B.N."/>
            <person name="Anosike U.S."/>
            <person name="Attaway T."/>
            <person name="Bandaranaike D.P."/>
            <person name="Battles P.K."/>
            <person name="Bell S.N."/>
            <person name="Bell A.V."/>
            <person name="Beltran B."/>
            <person name="Bickham C."/>
            <person name="Bustamante Y."/>
            <person name="Caleb T."/>
            <person name="Canada A."/>
            <person name="Cardenas V."/>
            <person name="Carter K."/>
            <person name="Chacko J."/>
            <person name="Chandrabose M.N."/>
            <person name="Chavez D."/>
            <person name="Chavez A."/>
            <person name="Chen L."/>
            <person name="Chu H.-S."/>
            <person name="Claassen K.J."/>
            <person name="Cockrell R."/>
            <person name="Collins M."/>
            <person name="Cooper J.A."/>
            <person name="Cree A."/>
            <person name="Curry S.M."/>
            <person name="Da Y."/>
            <person name="Dao M.D."/>
            <person name="Das B."/>
            <person name="Davila M.-L."/>
            <person name="Davy-Carroll L."/>
            <person name="Denson S."/>
            <person name="Dinh H."/>
            <person name="Ebong V.E."/>
            <person name="Edwards J.R."/>
            <person name="Egan A."/>
            <person name="El-Daye J."/>
            <person name="Escobedo L."/>
            <person name="Fernandez S."/>
            <person name="Fernando P.R."/>
            <person name="Flagg N."/>
            <person name="Forbes L.D."/>
            <person name="Fowler R.G."/>
            <person name="Fu Q."/>
            <person name="Gabisi R.A."/>
            <person name="Ganer J."/>
            <person name="Garbino Pronczuk A."/>
            <person name="Garcia R.M."/>
            <person name="Garner T."/>
            <person name="Garrett T.E."/>
            <person name="Gonzalez D.A."/>
            <person name="Hamid H."/>
            <person name="Hawkins E.S."/>
            <person name="Hirani K."/>
            <person name="Hogues M.E."/>
            <person name="Hollins B."/>
            <person name="Hsiao C.-H."/>
            <person name="Jabil R."/>
            <person name="James M.L."/>
            <person name="Jhangiani S.N."/>
            <person name="Johnson B."/>
            <person name="Johnson Q."/>
            <person name="Joshi V."/>
            <person name="Kalu J.B."/>
            <person name="Kam C."/>
            <person name="Kashfia A."/>
            <person name="Keebler J."/>
            <person name="Kisamo H."/>
            <person name="Kovar C.L."/>
            <person name="Lago L.A."/>
            <person name="Lai C.-Y."/>
            <person name="Laidlaw J."/>
            <person name="Lara F."/>
            <person name="Le T.-K."/>
            <person name="Lee S.L."/>
            <person name="Legall F.H."/>
            <person name="Lemon S.J."/>
            <person name="Lewis L.R."/>
            <person name="Li B."/>
            <person name="Liu Y."/>
            <person name="Liu Y.-S."/>
            <person name="Lopez J."/>
            <person name="Lozado R.J."/>
            <person name="Lu J."/>
            <person name="Madu R.C."/>
            <person name="Maheshwari M."/>
            <person name="Maheshwari R."/>
            <person name="Malloy K."/>
            <person name="Martinez E."/>
            <person name="Mathew T."/>
            <person name="Mercado I.C."/>
            <person name="Mercado C."/>
            <person name="Meyer B."/>
            <person name="Montgomery K."/>
            <person name="Morgan M.B."/>
            <person name="Munidasa M."/>
            <person name="Nazareth L.V."/>
            <person name="Nelson J."/>
            <person name="Ng B.M."/>
            <person name="Nguyen N.B."/>
            <person name="Nguyen P.Q."/>
            <person name="Nguyen T."/>
            <person name="Obregon M."/>
            <person name="Okwuonu G.O."/>
            <person name="Onwere C.G."/>
            <person name="Orozco G."/>
            <person name="Parra A."/>
            <person name="Patel S."/>
            <person name="Patil S."/>
            <person name="Perez A."/>
            <person name="Perez Y."/>
            <person name="Pham C."/>
            <person name="Primus E.L."/>
            <person name="Pu L.-L."/>
            <person name="Puazo M."/>
            <person name="Qin X."/>
            <person name="Quiroz J.B."/>
            <person name="Reese J."/>
            <person name="Richards S."/>
            <person name="Rives C.M."/>
            <person name="Robberts R."/>
            <person name="Ruiz S.J."/>
            <person name="Ruiz M.J."/>
            <person name="Santibanez J."/>
            <person name="Schneider B.W."/>
            <person name="Sisson I."/>
            <person name="Smith M."/>
            <person name="Sodergren E."/>
            <person name="Song X.-Z."/>
            <person name="Song B.B."/>
            <person name="Summersgill H."/>
            <person name="Thelus R."/>
            <person name="Thornton R.D."/>
            <person name="Trejos Z.Y."/>
            <person name="Usmani K."/>
            <person name="Vattathil S."/>
            <person name="Villasana D."/>
            <person name="Walker D.L."/>
            <person name="Wang S."/>
            <person name="Wang K."/>
            <person name="White C.S."/>
            <person name="Williams A.C."/>
            <person name="Williamson J."/>
            <person name="Wilson K."/>
            <person name="Woghiren I.O."/>
            <person name="Woodworth J.R."/>
            <person name="Worley K.C."/>
            <person name="Wright R.A."/>
            <person name="Wu W."/>
            <person name="Young L."/>
            <person name="Zhang L."/>
            <person name="Zhang J."/>
            <person name="Zhu Y."/>
            <person name="Muzny D.M."/>
            <person name="Weinstock G."/>
            <person name="Gibbs R.A."/>
        </authorList>
    </citation>
    <scope>NUCLEOTIDE SEQUENCE [LARGE SCALE GENOMIC DNA]</scope>
    <source>
        <strain evidence="2">LSR1</strain>
    </source>
</reference>
<dbReference type="OrthoDB" id="10439471at2759"/>
<dbReference type="EnsemblMetazoa" id="XM_029492018.1">
    <property type="protein sequence ID" value="XP_029347878.1"/>
    <property type="gene ID" value="LOC115034685"/>
</dbReference>
<organism evidence="1 2">
    <name type="scientific">Acyrthosiphon pisum</name>
    <name type="common">Pea aphid</name>
    <dbReference type="NCBI Taxonomy" id="7029"/>
    <lineage>
        <taxon>Eukaryota</taxon>
        <taxon>Metazoa</taxon>
        <taxon>Ecdysozoa</taxon>
        <taxon>Arthropoda</taxon>
        <taxon>Hexapoda</taxon>
        <taxon>Insecta</taxon>
        <taxon>Pterygota</taxon>
        <taxon>Neoptera</taxon>
        <taxon>Paraneoptera</taxon>
        <taxon>Hemiptera</taxon>
        <taxon>Sternorrhyncha</taxon>
        <taxon>Aphidomorpha</taxon>
        <taxon>Aphidoidea</taxon>
        <taxon>Aphididae</taxon>
        <taxon>Macrosiphini</taxon>
        <taxon>Acyrthosiphon</taxon>
    </lineage>
</organism>
<reference evidence="1" key="2">
    <citation type="submission" date="2022-06" db="UniProtKB">
        <authorList>
            <consortium name="EnsemblMetazoa"/>
        </authorList>
    </citation>
    <scope>IDENTIFICATION</scope>
</reference>
<dbReference type="Proteomes" id="UP000007819">
    <property type="component" value="Unassembled WGS sequence"/>
</dbReference>
<accession>A0A8R2NTK9</accession>
<dbReference type="GeneID" id="115034685"/>
<dbReference type="RefSeq" id="XP_029347878.1">
    <property type="nucleotide sequence ID" value="XM_029492018.1"/>
</dbReference>
<evidence type="ECO:0000313" key="2">
    <source>
        <dbReference type="Proteomes" id="UP000007819"/>
    </source>
</evidence>
<proteinExistence type="predicted"/>
<keyword evidence="2" id="KW-1185">Reference proteome</keyword>
<sequence>MKCDIKVKKILSCGHTLEKKCYEQFNCIEICDKLNSNCLFRHLCKKPCGVNCGLCTYPIPIIMKCGHISELSCSQEPNTVECLECKEGNQIPPMSTAKKL</sequence>
<dbReference type="KEGG" id="api:115034685"/>
<name>A0A8R2NTK9_ACYPI</name>